<comment type="caution">
    <text evidence="8">The sequence shown here is derived from an EMBL/GenBank/DDBJ whole genome shotgun (WGS) entry which is preliminary data.</text>
</comment>
<dbReference type="RefSeq" id="XP_043150054.1">
    <property type="nucleotide sequence ID" value="XM_043294119.1"/>
</dbReference>
<dbReference type="PANTHER" id="PTHR36206:SF14">
    <property type="entry name" value="ZN(2)-C6 FUNGAL-TYPE DOMAIN-CONTAINING PROTEIN-RELATED"/>
    <property type="match status" value="1"/>
</dbReference>
<proteinExistence type="predicted"/>
<dbReference type="GO" id="GO:0003677">
    <property type="term" value="F:DNA binding"/>
    <property type="evidence" value="ECO:0007669"/>
    <property type="project" value="UniProtKB-KW"/>
</dbReference>
<feature type="domain" description="Zn(2)-C6 fungal-type" evidence="7">
    <location>
        <begin position="16"/>
        <end position="46"/>
    </location>
</feature>
<protein>
    <recommendedName>
        <fullName evidence="7">Zn(2)-C6 fungal-type domain-containing protein</fullName>
    </recommendedName>
</protein>
<evidence type="ECO:0000259" key="7">
    <source>
        <dbReference type="PROSITE" id="PS50048"/>
    </source>
</evidence>
<dbReference type="InterPro" id="IPR021858">
    <property type="entry name" value="Fun_TF"/>
</dbReference>
<dbReference type="Pfam" id="PF11951">
    <property type="entry name" value="Fungal_trans_2"/>
    <property type="match status" value="1"/>
</dbReference>
<accession>A0A8E0V2R1</accession>
<dbReference type="InterPro" id="IPR052360">
    <property type="entry name" value="Transcr_Regulatory_Proteins"/>
</dbReference>
<reference evidence="8" key="1">
    <citation type="journal article" date="2015" name="Genome Announc.">
        <title>Draft Genome Sequence of the Pathogenic Filamentous Fungus Aspergillus udagawae Strain IFM 46973T.</title>
        <authorList>
            <person name="Kusuya Y."/>
            <person name="Takahashi-Nakaguchi A."/>
            <person name="Takahashi H."/>
            <person name="Yaguchi T."/>
        </authorList>
    </citation>
    <scope>NUCLEOTIDE SEQUENCE</scope>
    <source>
        <strain evidence="8">IFM 46973</strain>
    </source>
</reference>
<evidence type="ECO:0000256" key="6">
    <source>
        <dbReference type="ARBA" id="ARBA00023242"/>
    </source>
</evidence>
<dbReference type="CDD" id="cd00067">
    <property type="entry name" value="GAL4"/>
    <property type="match status" value="1"/>
</dbReference>
<keyword evidence="2" id="KW-0862">Zinc</keyword>
<dbReference type="SMART" id="SM00066">
    <property type="entry name" value="GAL4"/>
    <property type="match status" value="1"/>
</dbReference>
<dbReference type="PROSITE" id="PS00463">
    <property type="entry name" value="ZN2_CY6_FUNGAL_1"/>
    <property type="match status" value="1"/>
</dbReference>
<reference evidence="8" key="2">
    <citation type="submission" date="2021-01" db="EMBL/GenBank/DDBJ databases">
        <title>Pan-genome distribution and transcriptional activeness of fungal secondary metabolism genes in Aspergillus section Fumigati.</title>
        <authorList>
            <person name="Takahashi H."/>
            <person name="Umemura M."/>
            <person name="Ninomiya A."/>
            <person name="Kusuya Y."/>
            <person name="Urayama S."/>
            <person name="Shimizu M."/>
            <person name="Watanabe A."/>
            <person name="Kamei K."/>
            <person name="Yaguchi T."/>
            <person name="Hagiwara D."/>
        </authorList>
    </citation>
    <scope>NUCLEOTIDE SEQUENCE</scope>
    <source>
        <strain evidence="8">IFM 46973</strain>
    </source>
</reference>
<evidence type="ECO:0000313" key="8">
    <source>
        <dbReference type="EMBL" id="GIC92788.1"/>
    </source>
</evidence>
<dbReference type="InterPro" id="IPR036864">
    <property type="entry name" value="Zn2-C6_fun-type_DNA-bd_sf"/>
</dbReference>
<dbReference type="GO" id="GO:0008270">
    <property type="term" value="F:zinc ion binding"/>
    <property type="evidence" value="ECO:0007669"/>
    <property type="project" value="InterPro"/>
</dbReference>
<dbReference type="GeneID" id="66996738"/>
<dbReference type="Proteomes" id="UP000036893">
    <property type="component" value="Unassembled WGS sequence"/>
</dbReference>
<dbReference type="AlphaFoldDB" id="A0A8E0V2R1"/>
<keyword evidence="3" id="KW-0805">Transcription regulation</keyword>
<dbReference type="PANTHER" id="PTHR36206">
    <property type="entry name" value="ASPERCRYPTIN BIOSYNTHESIS CLUSTER-SPECIFIC TRANSCRIPTION REGULATOR ATNN-RELATED"/>
    <property type="match status" value="1"/>
</dbReference>
<dbReference type="Gene3D" id="4.10.240.10">
    <property type="entry name" value="Zn(2)-C6 fungal-type DNA-binding domain"/>
    <property type="match status" value="1"/>
</dbReference>
<keyword evidence="1" id="KW-0479">Metal-binding</keyword>
<evidence type="ECO:0000313" key="9">
    <source>
        <dbReference type="Proteomes" id="UP000036893"/>
    </source>
</evidence>
<sequence length="540" mass="59738">MSTRPHRLDSARSKTGCITCKIRRVKCGEEKPRCYRCSSTGRRCDYAIASSWASKSLSLDRRSDVRSSIFPLSDLSSYPSGQRERRAFEYYFHRAAPALSGVLDSIFWRGTVLQICRSEPAIWDAIIALSALYERPPVTDCPPFSLLAMAPVARELRHLQALSWYSRSLESLQKRLQKPTLDPAVALLSCLLFITIELLQGNMSAAVTLYRQGMNMIANNDALVAETPRSTILSGEFHTVVAPVFARMGALTLILAGVAPIQQSPADIILNQGFSTLTEARTALYTLLTAWKLLNQEAKQAQTSNYNGENQILICNTLYTQKQALESRLLAWHRAFQTIKPDPTLSSTSHSGVSSTLQMTYLSILIETRTCLAETETDYIAHESDFAHILSLAPAALAITTIADGDSQPPFTFEMGVGLLLFITALKCRSPALRREALRCLRLAPPVQSLYMCRPSAHVVAALVSLEEELDPSGRGVMSLEEVLGSSGRRPRADCLVRDFGVVSSRAKEGRWQAWLKYRRGCVKGGKWMMVLLPEVGAEA</sequence>
<keyword evidence="4" id="KW-0238">DNA-binding</keyword>
<evidence type="ECO:0000256" key="3">
    <source>
        <dbReference type="ARBA" id="ARBA00023015"/>
    </source>
</evidence>
<evidence type="ECO:0000256" key="4">
    <source>
        <dbReference type="ARBA" id="ARBA00023125"/>
    </source>
</evidence>
<dbReference type="PROSITE" id="PS50048">
    <property type="entry name" value="ZN2_CY6_FUNGAL_2"/>
    <property type="match status" value="1"/>
</dbReference>
<evidence type="ECO:0000256" key="1">
    <source>
        <dbReference type="ARBA" id="ARBA00022723"/>
    </source>
</evidence>
<name>A0A8E0V2R1_9EURO</name>
<dbReference type="SUPFAM" id="SSF57701">
    <property type="entry name" value="Zn2/Cys6 DNA-binding domain"/>
    <property type="match status" value="1"/>
</dbReference>
<dbReference type="GO" id="GO:0000981">
    <property type="term" value="F:DNA-binding transcription factor activity, RNA polymerase II-specific"/>
    <property type="evidence" value="ECO:0007669"/>
    <property type="project" value="InterPro"/>
</dbReference>
<evidence type="ECO:0000256" key="2">
    <source>
        <dbReference type="ARBA" id="ARBA00022833"/>
    </source>
</evidence>
<keyword evidence="6" id="KW-0539">Nucleus</keyword>
<dbReference type="EMBL" id="BBXM02000007">
    <property type="protein sequence ID" value="GIC92788.1"/>
    <property type="molecule type" value="Genomic_DNA"/>
</dbReference>
<dbReference type="Pfam" id="PF00172">
    <property type="entry name" value="Zn_clus"/>
    <property type="match status" value="1"/>
</dbReference>
<evidence type="ECO:0000256" key="5">
    <source>
        <dbReference type="ARBA" id="ARBA00023163"/>
    </source>
</evidence>
<dbReference type="InterPro" id="IPR001138">
    <property type="entry name" value="Zn2Cys6_DnaBD"/>
</dbReference>
<keyword evidence="5" id="KW-0804">Transcription</keyword>
<organism evidence="8 9">
    <name type="scientific">Aspergillus udagawae</name>
    <dbReference type="NCBI Taxonomy" id="91492"/>
    <lineage>
        <taxon>Eukaryota</taxon>
        <taxon>Fungi</taxon>
        <taxon>Dikarya</taxon>
        <taxon>Ascomycota</taxon>
        <taxon>Pezizomycotina</taxon>
        <taxon>Eurotiomycetes</taxon>
        <taxon>Eurotiomycetidae</taxon>
        <taxon>Eurotiales</taxon>
        <taxon>Aspergillaceae</taxon>
        <taxon>Aspergillus</taxon>
        <taxon>Aspergillus subgen. Fumigati</taxon>
    </lineage>
</organism>
<gene>
    <name evidence="8" type="ORF">Aud_009261</name>
</gene>